<reference evidence="2 3" key="1">
    <citation type="submission" date="2018-06" db="EMBL/GenBank/DDBJ databases">
        <authorList>
            <consortium name="Pathogen Informatics"/>
            <person name="Doyle S."/>
        </authorList>
    </citation>
    <scope>NUCLEOTIDE SEQUENCE [LARGE SCALE GENOMIC DNA]</scope>
    <source>
        <strain evidence="2 3">NCTC10392</strain>
    </source>
</reference>
<name>A0A379IHI5_PSEFL</name>
<protein>
    <submittedName>
        <fullName evidence="2">Uncharacterized protein</fullName>
    </submittedName>
</protein>
<dbReference type="AlphaFoldDB" id="A0A379IHI5"/>
<dbReference type="RefSeq" id="WP_038442745.1">
    <property type="nucleotide sequence ID" value="NZ_CP008896.1"/>
</dbReference>
<dbReference type="EMBL" id="UGUS01000002">
    <property type="protein sequence ID" value="SUD32895.1"/>
    <property type="molecule type" value="Genomic_DNA"/>
</dbReference>
<dbReference type="OrthoDB" id="8641953at2"/>
<organism evidence="2 3">
    <name type="scientific">Pseudomonas fluorescens</name>
    <dbReference type="NCBI Taxonomy" id="294"/>
    <lineage>
        <taxon>Bacteria</taxon>
        <taxon>Pseudomonadati</taxon>
        <taxon>Pseudomonadota</taxon>
        <taxon>Gammaproteobacteria</taxon>
        <taxon>Pseudomonadales</taxon>
        <taxon>Pseudomonadaceae</taxon>
        <taxon>Pseudomonas</taxon>
    </lineage>
</organism>
<dbReference type="Proteomes" id="UP000255125">
    <property type="component" value="Unassembled WGS sequence"/>
</dbReference>
<gene>
    <name evidence="2" type="ORF">NCTC10392_04279</name>
</gene>
<sequence>MLVNTQVSSVIQQSKRPDLDPANAAASALYSGVMQNVQNAAAATQVQATQKATDTTANNVDAAFARTRLQLQATPPTSATPKTEANTLARTEFNDYMSKTPAERIRDQILKEKGLTEEDVKAMPIEQQNAIALEVADRLKMQAAQQFAEKTADPQIKAVKDTLAAI</sequence>
<evidence type="ECO:0000256" key="1">
    <source>
        <dbReference type="SAM" id="MobiDB-lite"/>
    </source>
</evidence>
<feature type="compositionally biased region" description="Polar residues" evidence="1">
    <location>
        <begin position="1"/>
        <end position="14"/>
    </location>
</feature>
<evidence type="ECO:0000313" key="2">
    <source>
        <dbReference type="EMBL" id="SUD32895.1"/>
    </source>
</evidence>
<feature type="region of interest" description="Disordered" evidence="1">
    <location>
        <begin position="1"/>
        <end position="21"/>
    </location>
</feature>
<proteinExistence type="predicted"/>
<evidence type="ECO:0000313" key="3">
    <source>
        <dbReference type="Proteomes" id="UP000255125"/>
    </source>
</evidence>
<accession>A0A379IHI5</accession>
<dbReference type="KEGG" id="pfn:HZ99_10170"/>